<dbReference type="PRINTS" id="PR00069">
    <property type="entry name" value="ALDKETRDTASE"/>
</dbReference>
<proteinExistence type="predicted"/>
<dbReference type="GO" id="GO:0016491">
    <property type="term" value="F:oxidoreductase activity"/>
    <property type="evidence" value="ECO:0007669"/>
    <property type="project" value="InterPro"/>
</dbReference>
<keyword evidence="6" id="KW-1185">Reference proteome</keyword>
<dbReference type="InterPro" id="IPR023210">
    <property type="entry name" value="NADP_OxRdtase_dom"/>
</dbReference>
<keyword evidence="1" id="KW-0479">Metal-binding</keyword>
<dbReference type="SUPFAM" id="SSF51430">
    <property type="entry name" value="NAD(P)-linked oxidoreductase"/>
    <property type="match status" value="1"/>
</dbReference>
<dbReference type="InterPro" id="IPR017900">
    <property type="entry name" value="4Fe4S_Fe_S_CS"/>
</dbReference>
<evidence type="ECO:0000256" key="1">
    <source>
        <dbReference type="ARBA" id="ARBA00022723"/>
    </source>
</evidence>
<dbReference type="InterPro" id="IPR020471">
    <property type="entry name" value="AKR"/>
</dbReference>
<sequence length="371" mass="42834">MDFPIKDCMKLGFGLMRLPRNSSDEIDVEQVKKMIDVFFENGGRYFDTAFVYGGSEVATKKALVERYPRESYYLATKLNASSFACKNEEEAKQEFYTSLERLGTEYIDFYLLHALDTNNIPLYEKYHLWDYVKQLKAEGKVKHYGFSFHDQPEVLEKLLQDHPDVEFIQLQINYADWDDVIVKSRECYEIAERYNVPVVVMEPVKGGTLAFPPDVVREVFEKADEKASPASWAVRFAASLPNVMVVLSGMSNLEQVEDNVSYMKDFKTLSDDEKQVVEEAREALKSIDSIKCTACRYCTPGCPKKIRIPDIFSSMNTYLMYNNLDRARQTYSWNTEESKASDCIKCRKCEKACPQHLKIVEYLEQVAAVLE</sequence>
<dbReference type="InterPro" id="IPR053135">
    <property type="entry name" value="AKR2_Oxidoreductase"/>
</dbReference>
<dbReference type="Proteomes" id="UP000189857">
    <property type="component" value="Unassembled WGS sequence"/>
</dbReference>
<dbReference type="EMBL" id="FUXA01000003">
    <property type="protein sequence ID" value="SJZ38525.1"/>
    <property type="molecule type" value="Genomic_DNA"/>
</dbReference>
<dbReference type="Pfam" id="PF00248">
    <property type="entry name" value="Aldo_ket_red"/>
    <property type="match status" value="1"/>
</dbReference>
<name>A0A1T4K882_9FIRM</name>
<evidence type="ECO:0000256" key="2">
    <source>
        <dbReference type="ARBA" id="ARBA00023004"/>
    </source>
</evidence>
<evidence type="ECO:0000313" key="5">
    <source>
        <dbReference type="EMBL" id="SJZ38525.1"/>
    </source>
</evidence>
<feature type="domain" description="4Fe-4S ferredoxin-type" evidence="4">
    <location>
        <begin position="334"/>
        <end position="362"/>
    </location>
</feature>
<dbReference type="Gene3D" id="3.20.20.100">
    <property type="entry name" value="NADP-dependent oxidoreductase domain"/>
    <property type="match status" value="1"/>
</dbReference>
<dbReference type="AlphaFoldDB" id="A0A1T4K882"/>
<evidence type="ECO:0000256" key="3">
    <source>
        <dbReference type="ARBA" id="ARBA00023014"/>
    </source>
</evidence>
<dbReference type="CDD" id="cd19096">
    <property type="entry name" value="AKR_Fe-S_oxidoreductase"/>
    <property type="match status" value="1"/>
</dbReference>
<accession>A0A1T4K882</accession>
<protein>
    <recommendedName>
        <fullName evidence="4">4Fe-4S ferredoxin-type domain-containing protein</fullName>
    </recommendedName>
</protein>
<dbReference type="PANTHER" id="PTHR43312:SF2">
    <property type="entry name" value="OXIDOREDUCTASE"/>
    <property type="match status" value="1"/>
</dbReference>
<evidence type="ECO:0000313" key="6">
    <source>
        <dbReference type="Proteomes" id="UP000189857"/>
    </source>
</evidence>
<keyword evidence="3" id="KW-0411">Iron-sulfur</keyword>
<evidence type="ECO:0000259" key="4">
    <source>
        <dbReference type="PROSITE" id="PS51379"/>
    </source>
</evidence>
<dbReference type="Pfam" id="PF13187">
    <property type="entry name" value="Fer4_9"/>
    <property type="match status" value="1"/>
</dbReference>
<dbReference type="GO" id="GO:0051536">
    <property type="term" value="F:iron-sulfur cluster binding"/>
    <property type="evidence" value="ECO:0007669"/>
    <property type="project" value="UniProtKB-KW"/>
</dbReference>
<dbReference type="InterPro" id="IPR017896">
    <property type="entry name" value="4Fe4S_Fe-S-bd"/>
</dbReference>
<dbReference type="InterPro" id="IPR036812">
    <property type="entry name" value="NAD(P)_OxRdtase_dom_sf"/>
</dbReference>
<dbReference type="RefSeq" id="WP_078785917.1">
    <property type="nucleotide sequence ID" value="NZ_FMTO01000002.1"/>
</dbReference>
<organism evidence="5 6">
    <name type="scientific">Eubacterium ruminantium</name>
    <dbReference type="NCBI Taxonomy" id="42322"/>
    <lineage>
        <taxon>Bacteria</taxon>
        <taxon>Bacillati</taxon>
        <taxon>Bacillota</taxon>
        <taxon>Clostridia</taxon>
        <taxon>Eubacteriales</taxon>
        <taxon>Eubacteriaceae</taxon>
        <taxon>Eubacterium</taxon>
    </lineage>
</organism>
<dbReference type="OrthoDB" id="9773828at2"/>
<dbReference type="Gene3D" id="3.30.70.20">
    <property type="match status" value="1"/>
</dbReference>
<gene>
    <name evidence="5" type="ORF">SAMN02745110_00240</name>
</gene>
<dbReference type="PROSITE" id="PS51379">
    <property type="entry name" value="4FE4S_FER_2"/>
    <property type="match status" value="2"/>
</dbReference>
<dbReference type="PROSITE" id="PS00198">
    <property type="entry name" value="4FE4S_FER_1"/>
    <property type="match status" value="2"/>
</dbReference>
<feature type="domain" description="4Fe-4S ferredoxin-type" evidence="4">
    <location>
        <begin position="283"/>
        <end position="311"/>
    </location>
</feature>
<dbReference type="PANTHER" id="PTHR43312">
    <property type="entry name" value="D-THREO-ALDOSE 1-DEHYDROGENASE"/>
    <property type="match status" value="1"/>
</dbReference>
<keyword evidence="2" id="KW-0408">Iron</keyword>
<reference evidence="5 6" key="1">
    <citation type="submission" date="2017-02" db="EMBL/GenBank/DDBJ databases">
        <authorList>
            <person name="Peterson S.W."/>
        </authorList>
    </citation>
    <scope>NUCLEOTIDE SEQUENCE [LARGE SCALE GENOMIC DNA]</scope>
    <source>
        <strain evidence="5 6">ATCC 17233</strain>
    </source>
</reference>
<dbReference type="GO" id="GO:0046872">
    <property type="term" value="F:metal ion binding"/>
    <property type="evidence" value="ECO:0007669"/>
    <property type="project" value="UniProtKB-KW"/>
</dbReference>